<comment type="subcellular location">
    <subcellularLocation>
        <location evidence="1">Cell envelope</location>
    </subcellularLocation>
</comment>
<dbReference type="GO" id="GO:0030313">
    <property type="term" value="C:cell envelope"/>
    <property type="evidence" value="ECO:0007669"/>
    <property type="project" value="UniProtKB-SubCell"/>
</dbReference>
<feature type="non-terminal residue" evidence="4">
    <location>
        <position position="1"/>
    </location>
</feature>
<dbReference type="InterPro" id="IPR042229">
    <property type="entry name" value="Listeria/Bacterioides_rpt_sf"/>
</dbReference>
<proteinExistence type="predicted"/>
<dbReference type="InterPro" id="IPR001119">
    <property type="entry name" value="SLH_dom"/>
</dbReference>
<comment type="caution">
    <text evidence="4">The sequence shown here is derived from an EMBL/GenBank/DDBJ whole genome shotgun (WGS) entry which is preliminary data.</text>
</comment>
<protein>
    <submittedName>
        <fullName evidence="4">DUF1542 domain-containing protein</fullName>
    </submittedName>
</protein>
<keyword evidence="5" id="KW-1185">Reference proteome</keyword>
<dbReference type="PANTHER" id="PTHR43308">
    <property type="entry name" value="OUTER MEMBRANE PROTEIN ALPHA-RELATED"/>
    <property type="match status" value="1"/>
</dbReference>
<dbReference type="PROSITE" id="PS51272">
    <property type="entry name" value="SLH"/>
    <property type="match status" value="2"/>
</dbReference>
<evidence type="ECO:0000256" key="1">
    <source>
        <dbReference type="ARBA" id="ARBA00004196"/>
    </source>
</evidence>
<feature type="coiled-coil region" evidence="2">
    <location>
        <begin position="322"/>
        <end position="349"/>
    </location>
</feature>
<dbReference type="OrthoDB" id="1698971at2"/>
<dbReference type="Gene3D" id="2.60.40.4270">
    <property type="entry name" value="Listeria-Bacteroides repeat domain"/>
    <property type="match status" value="1"/>
</dbReference>
<dbReference type="Pfam" id="PF07564">
    <property type="entry name" value="DUF1542"/>
    <property type="match status" value="3"/>
</dbReference>
<feature type="domain" description="SLH" evidence="3">
    <location>
        <begin position="687"/>
        <end position="743"/>
    </location>
</feature>
<evidence type="ECO:0000313" key="5">
    <source>
        <dbReference type="Proteomes" id="UP000288812"/>
    </source>
</evidence>
<name>A0A437S469_9FIRM</name>
<sequence>VEAVEAAKANAINSINGVNPKTMEQEEEEKLNAAKVNANAEIDAAAKKKIDEINAMDNVSEDAKTNAINQVNEYATAGKKAVEAADTIAKVEEAKTTAIKNINGVTPKTMEQEEKEKLDAAKVNANAEIDAAANAKIKDIQGMTNVSKDAKTNAINQVKDYASAGKEAVNKAETVETVESEKTNVIKNINGVTSKTMEQEEEEKLNAAKVNANAEIDAAAKKKIDEINAMDNVSENAKTNAINQVKDYASAGKEAVNKAETVEAVDTEKTNAIKNINGVTTNIEEEGLKLIVKVEDELTEELINGAKIKLYKILETEEIPEVSQLEQEKSDIENEILEKEEKIEKLYLNTSDYSTPFEYKFNKIQSSKGVPEIFVEPQSLEDVFGEVQDSEDGPEVPEAQNAEEVLDAHIESQKFADEFGEFQGSEDGFSIVQPLEELEEEIRELTKRKSDIEIILAEERNRGDLNQKNELVGEFEIETNGTITINVDSGKYFIEEIQPPVGYELVEIDENPIEVQDESEVVTISNRKITSEETFMVTYYGNDNTSGEAPVDNNVYEVGEIIKVLDRETLWKDGFVFLGWSRDKDASTAEYKPGDTLEIIGNIDLYAVWEKESSSNGWWSWGNSSNEIKEKDKEILNENKGDTILHKAYLTGYPDNTIRASGNITRAEAAAILARLKVGEENIPDKSTINYTDVNNEDWYAKYIVFVTENEIMKGYEDGSFRPNGKISRAEFATVVARYNTLVSMDSTFEDVKGHWAEKYIGTVANKGWITGYPDGTFGPKNNITREEVVTIINKMLERKVDEEGLNNLEIKTFTDLNSNRWSYYDLIEASISHETIMNGLNEKWIKVID</sequence>
<feature type="coiled-coil region" evidence="2">
    <location>
        <begin position="108"/>
        <end position="135"/>
    </location>
</feature>
<accession>A0A437S469</accession>
<dbReference type="Gene3D" id="2.60.40.10">
    <property type="entry name" value="Immunoglobulins"/>
    <property type="match status" value="1"/>
</dbReference>
<dbReference type="Pfam" id="PF00395">
    <property type="entry name" value="SLH"/>
    <property type="match status" value="3"/>
</dbReference>
<dbReference type="InterPro" id="IPR013783">
    <property type="entry name" value="Ig-like_fold"/>
</dbReference>
<reference evidence="4 5" key="1">
    <citation type="submission" date="2018-11" db="EMBL/GenBank/DDBJ databases">
        <title>Genome sequencing and assembly of Anaerosphaera sp. nov., GS7-6-2.</title>
        <authorList>
            <person name="Rettenmaier R."/>
            <person name="Liebl W."/>
            <person name="Zverlov V."/>
        </authorList>
    </citation>
    <scope>NUCLEOTIDE SEQUENCE [LARGE SCALE GENOMIC DNA]</scope>
    <source>
        <strain evidence="4 5">GS7-6-2</strain>
    </source>
</reference>
<feature type="domain" description="SLH" evidence="3">
    <location>
        <begin position="744"/>
        <end position="807"/>
    </location>
</feature>
<dbReference type="PANTHER" id="PTHR43308:SF1">
    <property type="entry name" value="OUTER MEMBRANE PROTEIN ALPHA"/>
    <property type="match status" value="1"/>
</dbReference>
<evidence type="ECO:0000259" key="3">
    <source>
        <dbReference type="PROSITE" id="PS51272"/>
    </source>
</evidence>
<dbReference type="InterPro" id="IPR013378">
    <property type="entry name" value="InlB-like_B-rpt"/>
</dbReference>
<feature type="coiled-coil region" evidence="2">
    <location>
        <begin position="435"/>
        <end position="462"/>
    </location>
</feature>
<dbReference type="InterPro" id="IPR011439">
    <property type="entry name" value="DUF1542"/>
</dbReference>
<keyword evidence="2" id="KW-0175">Coiled coil</keyword>
<dbReference type="AlphaFoldDB" id="A0A437S469"/>
<dbReference type="InterPro" id="IPR051465">
    <property type="entry name" value="Cell_Envelope_Struct_Comp"/>
</dbReference>
<evidence type="ECO:0000313" key="4">
    <source>
        <dbReference type="EMBL" id="RVU53832.1"/>
    </source>
</evidence>
<organism evidence="4 5">
    <name type="scientific">Anaerosphaera multitolerans</name>
    <dbReference type="NCBI Taxonomy" id="2487351"/>
    <lineage>
        <taxon>Bacteria</taxon>
        <taxon>Bacillati</taxon>
        <taxon>Bacillota</taxon>
        <taxon>Tissierellia</taxon>
        <taxon>Tissierellales</taxon>
        <taxon>Peptoniphilaceae</taxon>
        <taxon>Anaerosphaera</taxon>
    </lineage>
</organism>
<gene>
    <name evidence="4" type="ORF">EF514_10530</name>
</gene>
<dbReference type="RefSeq" id="WP_127725403.1">
    <property type="nucleotide sequence ID" value="NZ_RLIH01000028.1"/>
</dbReference>
<dbReference type="EMBL" id="RLIH01000028">
    <property type="protein sequence ID" value="RVU53832.1"/>
    <property type="molecule type" value="Genomic_DNA"/>
</dbReference>
<dbReference type="Proteomes" id="UP000288812">
    <property type="component" value="Unassembled WGS sequence"/>
</dbReference>
<dbReference type="Pfam" id="PF09479">
    <property type="entry name" value="Flg_new"/>
    <property type="match status" value="1"/>
</dbReference>
<evidence type="ECO:0000256" key="2">
    <source>
        <dbReference type="SAM" id="Coils"/>
    </source>
</evidence>